<keyword evidence="2" id="KW-0808">Transferase</keyword>
<keyword evidence="3" id="KW-1185">Reference proteome</keyword>
<name>A0ABV7YL42_9ACTN</name>
<evidence type="ECO:0000313" key="2">
    <source>
        <dbReference type="EMBL" id="MFC3765529.1"/>
    </source>
</evidence>
<feature type="domain" description="N-acetyltransferase" evidence="1">
    <location>
        <begin position="9"/>
        <end position="169"/>
    </location>
</feature>
<dbReference type="PROSITE" id="PS51186">
    <property type="entry name" value="GNAT"/>
    <property type="match status" value="1"/>
</dbReference>
<dbReference type="Proteomes" id="UP001595699">
    <property type="component" value="Unassembled WGS sequence"/>
</dbReference>
<dbReference type="Pfam" id="PF13302">
    <property type="entry name" value="Acetyltransf_3"/>
    <property type="match status" value="1"/>
</dbReference>
<dbReference type="InterPro" id="IPR000182">
    <property type="entry name" value="GNAT_dom"/>
</dbReference>
<dbReference type="GO" id="GO:0016746">
    <property type="term" value="F:acyltransferase activity"/>
    <property type="evidence" value="ECO:0007669"/>
    <property type="project" value="UniProtKB-KW"/>
</dbReference>
<dbReference type="Gene3D" id="3.10.180.10">
    <property type="entry name" value="2,3-Dihydroxybiphenyl 1,2-Dioxygenase, domain 1"/>
    <property type="match status" value="1"/>
</dbReference>
<evidence type="ECO:0000259" key="1">
    <source>
        <dbReference type="PROSITE" id="PS51186"/>
    </source>
</evidence>
<dbReference type="PANTHER" id="PTHR43792:SF1">
    <property type="entry name" value="N-ACETYLTRANSFERASE DOMAIN-CONTAINING PROTEIN"/>
    <property type="match status" value="1"/>
</dbReference>
<evidence type="ECO:0000313" key="3">
    <source>
        <dbReference type="Proteomes" id="UP001595699"/>
    </source>
</evidence>
<proteinExistence type="predicted"/>
<dbReference type="EMBL" id="JBHRZH010000041">
    <property type="protein sequence ID" value="MFC3765529.1"/>
    <property type="molecule type" value="Genomic_DNA"/>
</dbReference>
<dbReference type="InterPro" id="IPR029068">
    <property type="entry name" value="Glyas_Bleomycin-R_OHBP_Dase"/>
</dbReference>
<keyword evidence="2" id="KW-0012">Acyltransferase</keyword>
<dbReference type="RefSeq" id="WP_205116662.1">
    <property type="nucleotide sequence ID" value="NZ_JAFBCM010000001.1"/>
</dbReference>
<comment type="caution">
    <text evidence="2">The sequence shown here is derived from an EMBL/GenBank/DDBJ whole genome shotgun (WGS) entry which is preliminary data.</text>
</comment>
<sequence>MQTLTTDRLELVPLDPARDAVALHALLSDPEVHAYGEENATKDVHETEARLEKDVAGNGGLTWVIRLRGTEQALGWAGVFYDQGTTIRGLSWYLRRDHWGRGITSEAARAVVDHLLAQPNIDGVEAWIDTRNLASIGVARRAGLDEVSRMPRVYADHLAQQVVMARAAEPRDPEVLAVRPMLSVRNSKATASALCGVLGLRVEFEHDTYIRLAARPWTASVGLDLVEEDKAFATVIVGIGSSVDECYQRAQDQGIETESPPEDMPWYRREFTMVLDGNFIRVSGPTRP</sequence>
<dbReference type="Gene3D" id="3.40.630.30">
    <property type="match status" value="1"/>
</dbReference>
<organism evidence="2 3">
    <name type="scientific">Tenggerimyces flavus</name>
    <dbReference type="NCBI Taxonomy" id="1708749"/>
    <lineage>
        <taxon>Bacteria</taxon>
        <taxon>Bacillati</taxon>
        <taxon>Actinomycetota</taxon>
        <taxon>Actinomycetes</taxon>
        <taxon>Propionibacteriales</taxon>
        <taxon>Nocardioidaceae</taxon>
        <taxon>Tenggerimyces</taxon>
    </lineage>
</organism>
<dbReference type="SUPFAM" id="SSF55729">
    <property type="entry name" value="Acyl-CoA N-acyltransferases (Nat)"/>
    <property type="match status" value="1"/>
</dbReference>
<dbReference type="InterPro" id="IPR051531">
    <property type="entry name" value="N-acetyltransferase"/>
</dbReference>
<accession>A0ABV7YL42</accession>
<dbReference type="PANTHER" id="PTHR43792">
    <property type="entry name" value="GNAT FAMILY, PUTATIVE (AFU_ORTHOLOGUE AFUA_3G00765)-RELATED-RELATED"/>
    <property type="match status" value="1"/>
</dbReference>
<protein>
    <submittedName>
        <fullName evidence="2">GNAT family N-acetyltransferase</fullName>
        <ecNumber evidence="2">2.3.1.-</ecNumber>
    </submittedName>
</protein>
<reference evidence="3" key="1">
    <citation type="journal article" date="2019" name="Int. J. Syst. Evol. Microbiol.">
        <title>The Global Catalogue of Microorganisms (GCM) 10K type strain sequencing project: providing services to taxonomists for standard genome sequencing and annotation.</title>
        <authorList>
            <consortium name="The Broad Institute Genomics Platform"/>
            <consortium name="The Broad Institute Genome Sequencing Center for Infectious Disease"/>
            <person name="Wu L."/>
            <person name="Ma J."/>
        </authorList>
    </citation>
    <scope>NUCLEOTIDE SEQUENCE [LARGE SCALE GENOMIC DNA]</scope>
    <source>
        <strain evidence="3">CGMCC 4.7241</strain>
    </source>
</reference>
<dbReference type="InterPro" id="IPR016181">
    <property type="entry name" value="Acyl_CoA_acyltransferase"/>
</dbReference>
<gene>
    <name evidence="2" type="ORF">ACFOUW_32175</name>
</gene>
<dbReference type="SUPFAM" id="SSF54593">
    <property type="entry name" value="Glyoxalase/Bleomycin resistance protein/Dihydroxybiphenyl dioxygenase"/>
    <property type="match status" value="1"/>
</dbReference>
<dbReference type="EC" id="2.3.1.-" evidence="2"/>